<organism evidence="1 2">
    <name type="scientific">Clavibacter michiganensis</name>
    <dbReference type="NCBI Taxonomy" id="28447"/>
    <lineage>
        <taxon>Bacteria</taxon>
        <taxon>Bacillati</taxon>
        <taxon>Actinomycetota</taxon>
        <taxon>Actinomycetes</taxon>
        <taxon>Micrococcales</taxon>
        <taxon>Microbacteriaceae</taxon>
        <taxon>Clavibacter</taxon>
    </lineage>
</organism>
<dbReference type="EMBL" id="MDHJ01000001">
    <property type="protein sequence ID" value="OUE09439.1"/>
    <property type="molecule type" value="Genomic_DNA"/>
</dbReference>
<evidence type="ECO:0008006" key="3">
    <source>
        <dbReference type="Google" id="ProtNLM"/>
    </source>
</evidence>
<protein>
    <recommendedName>
        <fullName evidence="3">DUF4352 domain-containing protein</fullName>
    </recommendedName>
</protein>
<dbReference type="Proteomes" id="UP000195106">
    <property type="component" value="Unassembled WGS sequence"/>
</dbReference>
<sequence>MTGWWRRNRVALVATLVLAPLTVGIVFQNEWGGFREGRPVEPVDVAVGADTDFGTTTWRVDGADRIRWSSDPGVERELPVGTDLVVVRMTVIPHAIVDWASEGCTLMLDEADGDRLARTWEPASSSYLDLDLDDPTTTGCDSTRLGRYEAAVGFLVPVDAGEDADLRLAVQTVDQLPRYLRITL</sequence>
<comment type="caution">
    <text evidence="1">The sequence shown here is derived from an EMBL/GenBank/DDBJ whole genome shotgun (WGS) entry which is preliminary data.</text>
</comment>
<evidence type="ECO:0000313" key="1">
    <source>
        <dbReference type="EMBL" id="OUE09439.1"/>
    </source>
</evidence>
<reference evidence="1 2" key="1">
    <citation type="submission" date="2016-08" db="EMBL/GenBank/DDBJ databases">
        <title>Genome sequence of Clavibacter michiganensis spp. strain CASJ009.</title>
        <authorList>
            <person name="Thapa S.P."/>
            <person name="Coaker G."/>
        </authorList>
    </citation>
    <scope>NUCLEOTIDE SEQUENCE [LARGE SCALE GENOMIC DNA]</scope>
    <source>
        <strain evidence="1">CASJ009</strain>
    </source>
</reference>
<name>A0A251XVX1_9MICO</name>
<gene>
    <name evidence="1" type="ORF">CMsap09_10885</name>
</gene>
<proteinExistence type="predicted"/>
<accession>A0A251XVX1</accession>
<dbReference type="AlphaFoldDB" id="A0A251XVX1"/>
<evidence type="ECO:0000313" key="2">
    <source>
        <dbReference type="Proteomes" id="UP000195106"/>
    </source>
</evidence>